<comment type="caution">
    <text evidence="2">The sequence shown here is derived from an EMBL/GenBank/DDBJ whole genome shotgun (WGS) entry which is preliminary data.</text>
</comment>
<dbReference type="Gene3D" id="1.10.10.10">
    <property type="entry name" value="Winged helix-like DNA-binding domain superfamily/Winged helix DNA-binding domain"/>
    <property type="match status" value="1"/>
</dbReference>
<dbReference type="InterPro" id="IPR036388">
    <property type="entry name" value="WH-like_DNA-bd_sf"/>
</dbReference>
<evidence type="ECO:0000313" key="3">
    <source>
        <dbReference type="Proteomes" id="UP001430290"/>
    </source>
</evidence>
<name>A0ABS7TGG6_9GAMM</name>
<feature type="compositionally biased region" description="Pro residues" evidence="1">
    <location>
        <begin position="174"/>
        <end position="184"/>
    </location>
</feature>
<evidence type="ECO:0000256" key="1">
    <source>
        <dbReference type="SAM" id="MobiDB-lite"/>
    </source>
</evidence>
<feature type="compositionally biased region" description="Low complexity" evidence="1">
    <location>
        <begin position="185"/>
        <end position="200"/>
    </location>
</feature>
<protein>
    <submittedName>
        <fullName evidence="2">Sigma-70 region 4 domain-containing protein</fullName>
    </submittedName>
</protein>
<accession>A0ABS7TGG6</accession>
<feature type="region of interest" description="Disordered" evidence="1">
    <location>
        <begin position="168"/>
        <end position="204"/>
    </location>
</feature>
<gene>
    <name evidence="2" type="ORF">K7B09_11530</name>
</gene>
<proteinExistence type="predicted"/>
<dbReference type="Proteomes" id="UP001430290">
    <property type="component" value="Unassembled WGS sequence"/>
</dbReference>
<reference evidence="2" key="1">
    <citation type="submission" date="2021-09" db="EMBL/GenBank/DDBJ databases">
        <authorList>
            <person name="Wu T."/>
            <person name="Guo S.Z."/>
        </authorList>
    </citation>
    <scope>NUCLEOTIDE SEQUENCE</scope>
    <source>
        <strain evidence="2">RSS-23</strain>
    </source>
</reference>
<organism evidence="2 3">
    <name type="scientific">Thermomonas beijingensis</name>
    <dbReference type="NCBI Taxonomy" id="2872701"/>
    <lineage>
        <taxon>Bacteria</taxon>
        <taxon>Pseudomonadati</taxon>
        <taxon>Pseudomonadota</taxon>
        <taxon>Gammaproteobacteria</taxon>
        <taxon>Lysobacterales</taxon>
        <taxon>Lysobacteraceae</taxon>
        <taxon>Thermomonas</taxon>
    </lineage>
</organism>
<dbReference type="EMBL" id="JAIQDJ010000009">
    <property type="protein sequence ID" value="MBZ4186951.1"/>
    <property type="molecule type" value="Genomic_DNA"/>
</dbReference>
<evidence type="ECO:0000313" key="2">
    <source>
        <dbReference type="EMBL" id="MBZ4186951.1"/>
    </source>
</evidence>
<dbReference type="RefSeq" id="WP_223629628.1">
    <property type="nucleotide sequence ID" value="NZ_JAIQDJ010000009.1"/>
</dbReference>
<keyword evidence="3" id="KW-1185">Reference proteome</keyword>
<sequence length="454" mass="49929">MTSPAPTPPQSTAIAAFLRGLERRAQLLARVQTGDPAATQRALAVTQQVFASEAEQWPIAQWPLQYWRLLLSVPAMGQATRASTNTPLPAIAQLPPAIRAAVLLHLVVCLDESEAAAALDCEVASYQQRIRDALPRDAHGQPDIAVWRQWRDAVQLALDVPDPDAQEMVDAMPQAPPPPAPPPHAAQTTASAPSTGTGTADPPPHPHRHLLRWLWLGVVLGLLALTATFFLHPRGRVLWNEWHNRVRVEALPAAAAPKARFDPADTANDPDRALFAAPQELALATDLPLLAWLSTQAEPLPETTASAPLPHWNRANLRQTAWLRGVWAEWQALPESERASLRTTAAHFFALPAQQQHTLRQRYATQSFDAHRGWHLGPVLGRNWPRIAALFAYIDPGEQQPVVHMLRQASPDDLDTLARLAQTTPPEHRAALRQSLLALPAAQRSTWLQAQLHQ</sequence>